<accession>A0ABW8KJ23</accession>
<dbReference type="Proteomes" id="UP001620397">
    <property type="component" value="Unassembled WGS sequence"/>
</dbReference>
<evidence type="ECO:0000313" key="3">
    <source>
        <dbReference type="Proteomes" id="UP001620397"/>
    </source>
</evidence>
<gene>
    <name evidence="2" type="ORF">ISP14_15220</name>
</gene>
<sequence length="380" mass="40587">MIIQPTSLAALTWAGAASGSAAQSWRIGSVLSARPLGVNPQGLLVLQIGGLTVEADVAGGQLPAQFQVRVLSLGAQPLLEMLSPQPDPTLQRGLRERLPQQNGYAPLLATLAAVAQRPMLRQLPPDLRAALAVLEQALRSPAEITRGEGLRLAIERSGLFLESLLAQPRGNPALLPQDDWKGALLRLVALLDRRAPAPPTQNGDDIAPPLLQRGLQAQPRAPLPVPVAGDDVEPLLDRLHGDVRAALARIEVAQLESGTGPLPAWMIEIPLHGEDGRDVLQLQLEYVIDASDGGRGWNLGFALDLPALGAVQGELQLREPRLSVRLWAARADTVQQLERQFTALRQRLAACGVLLDQLSCQLGLPQPTGRYSAVLLQATA</sequence>
<dbReference type="RefSeq" id="WP_404541413.1">
    <property type="nucleotide sequence ID" value="NZ_JADIKL010000009.1"/>
</dbReference>
<keyword evidence="3" id="KW-1185">Reference proteome</keyword>
<keyword evidence="2" id="KW-0282">Flagellum</keyword>
<dbReference type="InterPro" id="IPR038610">
    <property type="entry name" value="FliK-like_C_sf"/>
</dbReference>
<keyword evidence="2" id="KW-0966">Cell projection</keyword>
<keyword evidence="2" id="KW-0969">Cilium</keyword>
<organism evidence="2 3">
    <name type="scientific">Dyella agri</name>
    <dbReference type="NCBI Taxonomy" id="1926869"/>
    <lineage>
        <taxon>Bacteria</taxon>
        <taxon>Pseudomonadati</taxon>
        <taxon>Pseudomonadota</taxon>
        <taxon>Gammaproteobacteria</taxon>
        <taxon>Lysobacterales</taxon>
        <taxon>Rhodanobacteraceae</taxon>
        <taxon>Dyella</taxon>
    </lineage>
</organism>
<protein>
    <submittedName>
        <fullName evidence="2">Flagellar hook-length control protein FliK</fullName>
    </submittedName>
</protein>
<dbReference type="InterPro" id="IPR021136">
    <property type="entry name" value="Flagellar_hook_control-like_C"/>
</dbReference>
<dbReference type="EMBL" id="JADIKL010000009">
    <property type="protein sequence ID" value="MFK2932134.1"/>
    <property type="molecule type" value="Genomic_DNA"/>
</dbReference>
<reference evidence="2 3" key="1">
    <citation type="submission" date="2020-10" db="EMBL/GenBank/DDBJ databases">
        <title>Phylogeny of dyella-like bacteria.</title>
        <authorList>
            <person name="Fu J."/>
        </authorList>
    </citation>
    <scope>NUCLEOTIDE SEQUENCE [LARGE SCALE GENOMIC DNA]</scope>
    <source>
        <strain evidence="2 3">DKC-1</strain>
    </source>
</reference>
<evidence type="ECO:0000313" key="2">
    <source>
        <dbReference type="EMBL" id="MFK2932134.1"/>
    </source>
</evidence>
<proteinExistence type="predicted"/>
<name>A0ABW8KJ23_9GAMM</name>
<comment type="caution">
    <text evidence="2">The sequence shown here is derived from an EMBL/GenBank/DDBJ whole genome shotgun (WGS) entry which is preliminary data.</text>
</comment>
<dbReference type="Gene3D" id="3.30.750.140">
    <property type="match status" value="1"/>
</dbReference>
<dbReference type="Pfam" id="PF02120">
    <property type="entry name" value="Flg_hook"/>
    <property type="match status" value="1"/>
</dbReference>
<feature type="domain" description="Flagellar hook-length control protein-like C-terminal" evidence="1">
    <location>
        <begin position="291"/>
        <end position="366"/>
    </location>
</feature>
<evidence type="ECO:0000259" key="1">
    <source>
        <dbReference type="Pfam" id="PF02120"/>
    </source>
</evidence>